<comment type="caution">
    <text evidence="7">The sequence shown here is derived from an EMBL/GenBank/DDBJ whole genome shotgun (WGS) entry which is preliminary data.</text>
</comment>
<dbReference type="InterPro" id="IPR036388">
    <property type="entry name" value="WH-like_DNA-bd_sf"/>
</dbReference>
<dbReference type="PRINTS" id="PR00039">
    <property type="entry name" value="HTHLYSR"/>
</dbReference>
<dbReference type="Gene3D" id="3.40.190.10">
    <property type="entry name" value="Periplasmic binding protein-like II"/>
    <property type="match status" value="2"/>
</dbReference>
<protein>
    <submittedName>
        <fullName evidence="7">Hydrogen peroxide-inducible genes activator</fullName>
    </submittedName>
</protein>
<dbReference type="OrthoDB" id="9775392at2"/>
<name>A0A366X9I6_9RHOB</name>
<dbReference type="Proteomes" id="UP000252706">
    <property type="component" value="Unassembled WGS sequence"/>
</dbReference>
<keyword evidence="4" id="KW-0010">Activator</keyword>
<dbReference type="InterPro" id="IPR000847">
    <property type="entry name" value="LysR_HTH_N"/>
</dbReference>
<dbReference type="Pfam" id="PF03466">
    <property type="entry name" value="LysR_substrate"/>
    <property type="match status" value="1"/>
</dbReference>
<evidence type="ECO:0000313" key="7">
    <source>
        <dbReference type="EMBL" id="RBW61965.1"/>
    </source>
</evidence>
<dbReference type="Gene3D" id="1.10.10.10">
    <property type="entry name" value="Winged helix-like DNA-binding domain superfamily/Winged helix DNA-binding domain"/>
    <property type="match status" value="1"/>
</dbReference>
<reference evidence="7 8" key="1">
    <citation type="submission" date="2018-07" db="EMBL/GenBank/DDBJ databases">
        <title>Modular assembly of carbohydrate-degrading microbial communities in the ocean.</title>
        <authorList>
            <person name="Enke T.N."/>
            <person name="Datta M.S."/>
            <person name="Schwartzman J.A."/>
            <person name="Cermak N."/>
            <person name="Schmitz D.A."/>
            <person name="Barrere J."/>
            <person name="Cordero O.X."/>
        </authorList>
    </citation>
    <scope>NUCLEOTIDE SEQUENCE [LARGE SCALE GENOMIC DNA]</scope>
    <source>
        <strain evidence="7 8">C3M10</strain>
    </source>
</reference>
<dbReference type="Pfam" id="PF00126">
    <property type="entry name" value="HTH_1"/>
    <property type="match status" value="1"/>
</dbReference>
<evidence type="ECO:0000256" key="5">
    <source>
        <dbReference type="ARBA" id="ARBA00023163"/>
    </source>
</evidence>
<gene>
    <name evidence="7" type="ORF">DS909_01460</name>
</gene>
<dbReference type="PANTHER" id="PTHR30346">
    <property type="entry name" value="TRANSCRIPTIONAL DUAL REGULATOR HCAR-RELATED"/>
    <property type="match status" value="1"/>
</dbReference>
<organism evidence="7 8">
    <name type="scientific">Phaeobacter gallaeciensis</name>
    <dbReference type="NCBI Taxonomy" id="60890"/>
    <lineage>
        <taxon>Bacteria</taxon>
        <taxon>Pseudomonadati</taxon>
        <taxon>Pseudomonadota</taxon>
        <taxon>Alphaproteobacteria</taxon>
        <taxon>Rhodobacterales</taxon>
        <taxon>Roseobacteraceae</taxon>
        <taxon>Phaeobacter</taxon>
    </lineage>
</organism>
<dbReference type="PANTHER" id="PTHR30346:SF26">
    <property type="entry name" value="HYDROGEN PEROXIDE-INDUCIBLE GENES ACTIVATOR"/>
    <property type="match status" value="1"/>
</dbReference>
<comment type="similarity">
    <text evidence="1">Belongs to the LysR transcriptional regulatory family.</text>
</comment>
<dbReference type="PROSITE" id="PS50931">
    <property type="entry name" value="HTH_LYSR"/>
    <property type="match status" value="1"/>
</dbReference>
<dbReference type="GO" id="GO:0032993">
    <property type="term" value="C:protein-DNA complex"/>
    <property type="evidence" value="ECO:0007669"/>
    <property type="project" value="TreeGrafter"/>
</dbReference>
<keyword evidence="3" id="KW-0238">DNA-binding</keyword>
<dbReference type="SUPFAM" id="SSF46785">
    <property type="entry name" value="Winged helix' DNA-binding domain"/>
    <property type="match status" value="1"/>
</dbReference>
<dbReference type="EMBL" id="QOCE01000004">
    <property type="protein sequence ID" value="RBW61965.1"/>
    <property type="molecule type" value="Genomic_DNA"/>
</dbReference>
<evidence type="ECO:0000256" key="3">
    <source>
        <dbReference type="ARBA" id="ARBA00023125"/>
    </source>
</evidence>
<accession>A0A366X9I6</accession>
<dbReference type="AlphaFoldDB" id="A0A366X9I6"/>
<dbReference type="CDD" id="cd08411">
    <property type="entry name" value="PBP2_OxyR"/>
    <property type="match status" value="1"/>
</dbReference>
<keyword evidence="2" id="KW-0805">Transcription regulation</keyword>
<feature type="domain" description="HTH lysR-type" evidence="6">
    <location>
        <begin position="3"/>
        <end position="60"/>
    </location>
</feature>
<dbReference type="FunFam" id="1.10.10.10:FF:000001">
    <property type="entry name" value="LysR family transcriptional regulator"/>
    <property type="match status" value="1"/>
</dbReference>
<evidence type="ECO:0000259" key="6">
    <source>
        <dbReference type="PROSITE" id="PS50931"/>
    </source>
</evidence>
<proteinExistence type="inferred from homology"/>
<evidence type="ECO:0000313" key="8">
    <source>
        <dbReference type="Proteomes" id="UP000252706"/>
    </source>
</evidence>
<dbReference type="GO" id="GO:0003700">
    <property type="term" value="F:DNA-binding transcription factor activity"/>
    <property type="evidence" value="ECO:0007669"/>
    <property type="project" value="InterPro"/>
</dbReference>
<dbReference type="RefSeq" id="WP_113821668.1">
    <property type="nucleotide sequence ID" value="NZ_QOCE01000004.1"/>
</dbReference>
<evidence type="ECO:0000256" key="2">
    <source>
        <dbReference type="ARBA" id="ARBA00023015"/>
    </source>
</evidence>
<keyword evidence="5" id="KW-0804">Transcription</keyword>
<evidence type="ECO:0000256" key="1">
    <source>
        <dbReference type="ARBA" id="ARBA00009437"/>
    </source>
</evidence>
<dbReference type="SUPFAM" id="SSF53850">
    <property type="entry name" value="Periplasmic binding protein-like II"/>
    <property type="match status" value="1"/>
</dbReference>
<dbReference type="InterPro" id="IPR036390">
    <property type="entry name" value="WH_DNA-bd_sf"/>
</dbReference>
<sequence length="308" mass="33262">MRFTLRQLEYFRALAEQRNFGRAATVCHVSQPALSVQIRSLEELMGGPLVERHARDVVLTPLGRDALGLAQDVLATAERLERLSQDKSGQRSLSLGLIPTMAPYLLPGVLAALRAGDLSLKVQVREARTEPLLDALRLGEIDAAVLALPAAGDGLFSSPLFQDRFLLAGSATRLDRLSHGPETLRPTDLKAAQLMLLEDGHCLTDQALEVCGQDRTGAGINMGASSLGTLSRLVAEGFGLTLMPELAAQSECAAVQGLKLIRFPDPEPARIVGLVRRDTTRAEGWFDDLGDLIRQVGQDIVSSCRTDH</sequence>
<dbReference type="InterPro" id="IPR005119">
    <property type="entry name" value="LysR_subst-bd"/>
</dbReference>
<dbReference type="GO" id="GO:0003677">
    <property type="term" value="F:DNA binding"/>
    <property type="evidence" value="ECO:0007669"/>
    <property type="project" value="UniProtKB-KW"/>
</dbReference>
<evidence type="ECO:0000256" key="4">
    <source>
        <dbReference type="ARBA" id="ARBA00023159"/>
    </source>
</evidence>